<name>A0A0B5AVQ5_9BACL</name>
<dbReference type="AlphaFoldDB" id="A0A0B5AVQ5"/>
<dbReference type="BioCyc" id="JESP1508404:G14D9-12761-MONOMER"/>
<evidence type="ECO:0000313" key="2">
    <source>
        <dbReference type="EMBL" id="AJD92797.1"/>
    </source>
</evidence>
<dbReference type="InterPro" id="IPR029068">
    <property type="entry name" value="Glyas_Bleomycin-R_OHBP_Dase"/>
</dbReference>
<reference evidence="2 3" key="1">
    <citation type="submission" date="2014-08" db="EMBL/GenBank/DDBJ databases">
        <title>Complete genome of a marine bacteria Jeotgalibacillus malaysiensis.</title>
        <authorList>
            <person name="Yaakop A.S."/>
            <person name="Chan K.-G."/>
            <person name="Goh K.M."/>
        </authorList>
    </citation>
    <scope>NUCLEOTIDE SEQUENCE [LARGE SCALE GENOMIC DNA]</scope>
    <source>
        <strain evidence="2 3">D5</strain>
    </source>
</reference>
<dbReference type="Pfam" id="PF06983">
    <property type="entry name" value="3-dmu-9_3-mt"/>
    <property type="match status" value="1"/>
</dbReference>
<dbReference type="KEGG" id="jeo:JMA_34800"/>
<evidence type="ECO:0000259" key="1">
    <source>
        <dbReference type="Pfam" id="PF06983"/>
    </source>
</evidence>
<dbReference type="Gene3D" id="3.10.180.10">
    <property type="entry name" value="2,3-Dihydroxybiphenyl 1,2-Dioxygenase, domain 1"/>
    <property type="match status" value="1"/>
</dbReference>
<feature type="domain" description="PhnB-like" evidence="1">
    <location>
        <begin position="3"/>
        <end position="132"/>
    </location>
</feature>
<dbReference type="CDD" id="cd06588">
    <property type="entry name" value="PhnB_like"/>
    <property type="match status" value="1"/>
</dbReference>
<proteinExistence type="predicted"/>
<dbReference type="HOGENOM" id="CLU_046006_17_3_9"/>
<gene>
    <name evidence="2" type="ORF">JMA_34800</name>
</gene>
<dbReference type="SUPFAM" id="SSF54593">
    <property type="entry name" value="Glyoxalase/Bleomycin resistance protein/Dihydroxybiphenyl dioxygenase"/>
    <property type="match status" value="1"/>
</dbReference>
<organism evidence="2 3">
    <name type="scientific">Jeotgalibacillus malaysiensis</name>
    <dbReference type="NCBI Taxonomy" id="1508404"/>
    <lineage>
        <taxon>Bacteria</taxon>
        <taxon>Bacillati</taxon>
        <taxon>Bacillota</taxon>
        <taxon>Bacilli</taxon>
        <taxon>Bacillales</taxon>
        <taxon>Caryophanaceae</taxon>
        <taxon>Jeotgalibacillus</taxon>
    </lineage>
</organism>
<dbReference type="STRING" id="1508404.JMA_34800"/>
<dbReference type="OrthoDB" id="9795306at2"/>
<dbReference type="PANTHER" id="PTHR33990">
    <property type="entry name" value="PROTEIN YJDN-RELATED"/>
    <property type="match status" value="1"/>
</dbReference>
<dbReference type="PANTHER" id="PTHR33990:SF1">
    <property type="entry name" value="PROTEIN YJDN"/>
    <property type="match status" value="1"/>
</dbReference>
<keyword evidence="3" id="KW-1185">Reference proteome</keyword>
<dbReference type="InterPro" id="IPR028973">
    <property type="entry name" value="PhnB-like"/>
</dbReference>
<accession>A0A0B5AVQ5</accession>
<dbReference type="Proteomes" id="UP000031449">
    <property type="component" value="Chromosome"/>
</dbReference>
<sequence>MAINVYMVFDGNAKEAINFYQDVFKTDQAEIMTFGEAPAHPAHPLSEEEKQRVMHGKLNINGSDVMFSDTFPGSALTKGDNITLAVVINEEEKLRAQFDRIKEGGVVQMDLQKTFWSELYGQITDRFGISWQFNLGE</sequence>
<evidence type="ECO:0000313" key="3">
    <source>
        <dbReference type="Proteomes" id="UP000031449"/>
    </source>
</evidence>
<dbReference type="EMBL" id="CP009416">
    <property type="protein sequence ID" value="AJD92797.1"/>
    <property type="molecule type" value="Genomic_DNA"/>
</dbReference>
<protein>
    <submittedName>
        <fullName evidence="2">Glyoxalase</fullName>
    </submittedName>
</protein>